<proteinExistence type="predicted"/>
<name>A0ABR1IDI1_9HYPO</name>
<organism evidence="1 2">
    <name type="scientific">Neonectria magnoliae</name>
    <dbReference type="NCBI Taxonomy" id="2732573"/>
    <lineage>
        <taxon>Eukaryota</taxon>
        <taxon>Fungi</taxon>
        <taxon>Dikarya</taxon>
        <taxon>Ascomycota</taxon>
        <taxon>Pezizomycotina</taxon>
        <taxon>Sordariomycetes</taxon>
        <taxon>Hypocreomycetidae</taxon>
        <taxon>Hypocreales</taxon>
        <taxon>Nectriaceae</taxon>
        <taxon>Neonectria</taxon>
    </lineage>
</organism>
<sequence length="174" mass="19592">MSCYLLAKKATNEEPTQILWNTILTTWFPPVGPMAYKLAIKSPTLASDGEPDAIVIEVRFIGNGDVRSSTQLLENQIFMVECKSSEYDTTSGWRNAATQLIDYLVDNTNGSTRLFGALAIGTKVEVYEWQYGRNPPLFPIHAGRLDLGKAADRHTFEVAMEQVRTEAWDYLLQR</sequence>
<evidence type="ECO:0000313" key="2">
    <source>
        <dbReference type="Proteomes" id="UP001498421"/>
    </source>
</evidence>
<gene>
    <name evidence="1" type="ORF">QQZ08_001872</name>
</gene>
<dbReference type="EMBL" id="JAZAVK010000010">
    <property type="protein sequence ID" value="KAK7431653.1"/>
    <property type="molecule type" value="Genomic_DNA"/>
</dbReference>
<protein>
    <submittedName>
        <fullName evidence="1">Uncharacterized protein</fullName>
    </submittedName>
</protein>
<keyword evidence="2" id="KW-1185">Reference proteome</keyword>
<accession>A0ABR1IDI1</accession>
<reference evidence="1 2" key="1">
    <citation type="journal article" date="2025" name="Microbiol. Resour. Announc.">
        <title>Draft genome sequences for Neonectria magnoliae and Neonectria punicea, canker pathogens of Liriodendron tulipifera and Acer saccharum in West Virginia.</title>
        <authorList>
            <person name="Petronek H.M."/>
            <person name="Kasson M.T."/>
            <person name="Metheny A.M."/>
            <person name="Stauder C.M."/>
            <person name="Lovett B."/>
            <person name="Lynch S.C."/>
            <person name="Garnas J.R."/>
            <person name="Kasson L.R."/>
            <person name="Stajich J.E."/>
        </authorList>
    </citation>
    <scope>NUCLEOTIDE SEQUENCE [LARGE SCALE GENOMIC DNA]</scope>
    <source>
        <strain evidence="1 2">NRRL 64651</strain>
    </source>
</reference>
<evidence type="ECO:0000313" key="1">
    <source>
        <dbReference type="EMBL" id="KAK7431653.1"/>
    </source>
</evidence>
<dbReference type="Proteomes" id="UP001498421">
    <property type="component" value="Unassembled WGS sequence"/>
</dbReference>
<comment type="caution">
    <text evidence="1">The sequence shown here is derived from an EMBL/GenBank/DDBJ whole genome shotgun (WGS) entry which is preliminary data.</text>
</comment>